<evidence type="ECO:0000256" key="1">
    <source>
        <dbReference type="ARBA" id="ARBA00023015"/>
    </source>
</evidence>
<dbReference type="SUPFAM" id="SSF46894">
    <property type="entry name" value="C-terminal effector domain of the bipartite response regulators"/>
    <property type="match status" value="1"/>
</dbReference>
<name>A0A1N7NXK9_9FLAO</name>
<dbReference type="GO" id="GO:0003677">
    <property type="term" value="F:DNA binding"/>
    <property type="evidence" value="ECO:0007669"/>
    <property type="project" value="UniProtKB-KW"/>
</dbReference>
<dbReference type="InterPro" id="IPR000792">
    <property type="entry name" value="Tscrpt_reg_LuxR_C"/>
</dbReference>
<reference evidence="6" key="1">
    <citation type="submission" date="2017-01" db="EMBL/GenBank/DDBJ databases">
        <authorList>
            <person name="Varghese N."/>
            <person name="Submissions S."/>
        </authorList>
    </citation>
    <scope>NUCLEOTIDE SEQUENCE [LARGE SCALE GENOMIC DNA]</scope>
    <source>
        <strain evidence="6">DSM 23145</strain>
    </source>
</reference>
<evidence type="ECO:0000256" key="2">
    <source>
        <dbReference type="ARBA" id="ARBA00023125"/>
    </source>
</evidence>
<dbReference type="CDD" id="cd06170">
    <property type="entry name" value="LuxR_C_like"/>
    <property type="match status" value="1"/>
</dbReference>
<evidence type="ECO:0000313" key="6">
    <source>
        <dbReference type="Proteomes" id="UP000185839"/>
    </source>
</evidence>
<keyword evidence="2" id="KW-0238">DNA-binding</keyword>
<dbReference type="SMART" id="SM00421">
    <property type="entry name" value="HTH_LUXR"/>
    <property type="match status" value="1"/>
</dbReference>
<dbReference type="Proteomes" id="UP000185839">
    <property type="component" value="Unassembled WGS sequence"/>
</dbReference>
<dbReference type="PRINTS" id="PR00038">
    <property type="entry name" value="HTHLUXR"/>
</dbReference>
<sequence length="265" mass="31428">MKKQELEIQSIDFTEFSNKLKTKGESKETYLHLLKTTLEELPNFAIGPYYWFIPDNTDMSIIDSSDNIHELTPFKKDEWKKYYPNFFERIMATEDYQYFLGCTVMMLDFLEKIDAKERQNYKFSIYCRMEDKKKKLRWTLIQFPKIIYNEEGRGVSGVVMVTDLGIFEVINKPRMTIMNISNAKHPYYLAILEKKKIENLDIPNISRREREVLACIINGLKTPEIAVKLFISYHTVENHKRNLRIKTNCKTSGELVNFVLQNQLM</sequence>
<dbReference type="PROSITE" id="PS00622">
    <property type="entry name" value="HTH_LUXR_1"/>
    <property type="match status" value="1"/>
</dbReference>
<dbReference type="Pfam" id="PF00196">
    <property type="entry name" value="GerE"/>
    <property type="match status" value="1"/>
</dbReference>
<dbReference type="PANTHER" id="PTHR44688">
    <property type="entry name" value="DNA-BINDING TRANSCRIPTIONAL ACTIVATOR DEVR_DOSR"/>
    <property type="match status" value="1"/>
</dbReference>
<dbReference type="Gene3D" id="3.30.450.20">
    <property type="entry name" value="PAS domain"/>
    <property type="match status" value="1"/>
</dbReference>
<proteinExistence type="predicted"/>
<organism evidence="5 6">
    <name type="scientific">Kaistella chaponensis</name>
    <dbReference type="NCBI Taxonomy" id="713588"/>
    <lineage>
        <taxon>Bacteria</taxon>
        <taxon>Pseudomonadati</taxon>
        <taxon>Bacteroidota</taxon>
        <taxon>Flavobacteriia</taxon>
        <taxon>Flavobacteriales</taxon>
        <taxon>Weeksellaceae</taxon>
        <taxon>Chryseobacterium group</taxon>
        <taxon>Kaistella</taxon>
    </lineage>
</organism>
<dbReference type="InterPro" id="IPR036388">
    <property type="entry name" value="WH-like_DNA-bd_sf"/>
</dbReference>
<accession>A0A1N7NXK9</accession>
<dbReference type="InterPro" id="IPR016032">
    <property type="entry name" value="Sig_transdc_resp-reg_C-effctor"/>
</dbReference>
<dbReference type="OrthoDB" id="965844at2"/>
<dbReference type="PANTHER" id="PTHR44688:SF16">
    <property type="entry name" value="DNA-BINDING TRANSCRIPTIONAL ACTIVATOR DEVR_DOSR"/>
    <property type="match status" value="1"/>
</dbReference>
<dbReference type="Gene3D" id="1.10.10.10">
    <property type="entry name" value="Winged helix-like DNA-binding domain superfamily/Winged helix DNA-binding domain"/>
    <property type="match status" value="1"/>
</dbReference>
<keyword evidence="1" id="KW-0805">Transcription regulation</keyword>
<evidence type="ECO:0000313" key="5">
    <source>
        <dbReference type="EMBL" id="SIT02969.1"/>
    </source>
</evidence>
<dbReference type="GO" id="GO:0006355">
    <property type="term" value="P:regulation of DNA-templated transcription"/>
    <property type="evidence" value="ECO:0007669"/>
    <property type="project" value="InterPro"/>
</dbReference>
<evidence type="ECO:0000259" key="4">
    <source>
        <dbReference type="PROSITE" id="PS50043"/>
    </source>
</evidence>
<keyword evidence="6" id="KW-1185">Reference proteome</keyword>
<evidence type="ECO:0000256" key="3">
    <source>
        <dbReference type="ARBA" id="ARBA00023163"/>
    </source>
</evidence>
<dbReference type="PROSITE" id="PS50043">
    <property type="entry name" value="HTH_LUXR_2"/>
    <property type="match status" value="1"/>
</dbReference>
<protein>
    <submittedName>
        <fullName evidence="5">Regulatory protein, luxR family</fullName>
    </submittedName>
</protein>
<dbReference type="AlphaFoldDB" id="A0A1N7NXK9"/>
<dbReference type="STRING" id="713588.SAMN05421789_11822"/>
<dbReference type="RefSeq" id="WP_076388550.1">
    <property type="nucleotide sequence ID" value="NZ_FTOI01000018.1"/>
</dbReference>
<gene>
    <name evidence="5" type="ORF">SAMN05421789_11822</name>
</gene>
<dbReference type="EMBL" id="FTOI01000018">
    <property type="protein sequence ID" value="SIT02969.1"/>
    <property type="molecule type" value="Genomic_DNA"/>
</dbReference>
<feature type="domain" description="HTH luxR-type" evidence="4">
    <location>
        <begin position="198"/>
        <end position="263"/>
    </location>
</feature>
<keyword evidence="3" id="KW-0804">Transcription</keyword>